<dbReference type="Proteomes" id="UP000566071">
    <property type="component" value="Unassembled WGS sequence"/>
</dbReference>
<evidence type="ECO:0000313" key="3">
    <source>
        <dbReference type="Proteomes" id="UP000566071"/>
    </source>
</evidence>
<dbReference type="InterPro" id="IPR011250">
    <property type="entry name" value="OMP/PagP_B-barrel"/>
</dbReference>
<accession>A0ABX1W293</accession>
<dbReference type="RefSeq" id="WP_175269409.1">
    <property type="nucleotide sequence ID" value="NZ_JABFCR010000018.1"/>
</dbReference>
<keyword evidence="3" id="KW-1185">Reference proteome</keyword>
<sequence>MKKTLSFLLFTIFTLPVFAQHYSFGIRGGFNYSTLSGDVNAIGKLRAFNVGGFWNIELDNFAIQPGVAYSVKGVRENVGVIDPVTSVQSAYGRVVTLNYIQLAINTIYRFPTKSPVRFYLGGGPYFADAISGWESVPGQPRKDLSFEDYYRIDFGIGVIGGIEIRKKIILGLNYDIGIIPVSQCKRVLILLTGHSDSRWDTIFNLLTLR</sequence>
<proteinExistence type="predicted"/>
<protein>
    <submittedName>
        <fullName evidence="2">PorT family protein</fullName>
    </submittedName>
</protein>
<reference evidence="2 3" key="1">
    <citation type="submission" date="2020-05" db="EMBL/GenBank/DDBJ databases">
        <authorList>
            <person name="Khan S.A."/>
            <person name="Jeon C.O."/>
            <person name="Chun B.H."/>
        </authorList>
    </citation>
    <scope>NUCLEOTIDE SEQUENCE [LARGE SCALE GENOMIC DNA]</scope>
    <source>
        <strain evidence="2 3">S1162</strain>
    </source>
</reference>
<organism evidence="2 3">
    <name type="scientific">Mucilaginibacter humi</name>
    <dbReference type="NCBI Taxonomy" id="2732510"/>
    <lineage>
        <taxon>Bacteria</taxon>
        <taxon>Pseudomonadati</taxon>
        <taxon>Bacteroidota</taxon>
        <taxon>Sphingobacteriia</taxon>
        <taxon>Sphingobacteriales</taxon>
        <taxon>Sphingobacteriaceae</taxon>
        <taxon>Mucilaginibacter</taxon>
    </lineage>
</organism>
<comment type="caution">
    <text evidence="2">The sequence shown here is derived from an EMBL/GenBank/DDBJ whole genome shotgun (WGS) entry which is preliminary data.</text>
</comment>
<name>A0ABX1W293_9SPHI</name>
<evidence type="ECO:0000313" key="2">
    <source>
        <dbReference type="EMBL" id="NNU33723.1"/>
    </source>
</evidence>
<dbReference type="SUPFAM" id="SSF56925">
    <property type="entry name" value="OMPA-like"/>
    <property type="match status" value="1"/>
</dbReference>
<feature type="domain" description="Outer membrane protein beta-barrel" evidence="1">
    <location>
        <begin position="18"/>
        <end position="181"/>
    </location>
</feature>
<gene>
    <name evidence="2" type="ORF">HK413_05405</name>
</gene>
<evidence type="ECO:0000259" key="1">
    <source>
        <dbReference type="Pfam" id="PF13568"/>
    </source>
</evidence>
<dbReference type="Pfam" id="PF13568">
    <property type="entry name" value="OMP_b-brl_2"/>
    <property type="match status" value="1"/>
</dbReference>
<dbReference type="EMBL" id="JABFCR010000018">
    <property type="protein sequence ID" value="NNU33723.1"/>
    <property type="molecule type" value="Genomic_DNA"/>
</dbReference>
<dbReference type="InterPro" id="IPR025665">
    <property type="entry name" value="Beta-barrel_OMP_2"/>
</dbReference>